<dbReference type="Pfam" id="PF08268">
    <property type="entry name" value="FBA_3"/>
    <property type="match status" value="1"/>
</dbReference>
<comment type="caution">
    <text evidence="2">The sequence shown here is derived from an EMBL/GenBank/DDBJ whole genome shotgun (WGS) entry which is preliminary data.</text>
</comment>
<dbReference type="InterPro" id="IPR017451">
    <property type="entry name" value="F-box-assoc_interact_dom"/>
</dbReference>
<proteinExistence type="predicted"/>
<dbReference type="PANTHER" id="PTHR31672">
    <property type="entry name" value="BNACNNG10540D PROTEIN"/>
    <property type="match status" value="1"/>
</dbReference>
<dbReference type="Proteomes" id="UP001279734">
    <property type="component" value="Unassembled WGS sequence"/>
</dbReference>
<protein>
    <recommendedName>
        <fullName evidence="1">F-box associated beta-propeller type 3 domain-containing protein</fullName>
    </recommendedName>
</protein>
<dbReference type="AlphaFoldDB" id="A0AAD3SHL7"/>
<dbReference type="InterPro" id="IPR013187">
    <property type="entry name" value="F-box-assoc_dom_typ3"/>
</dbReference>
<reference evidence="2" key="1">
    <citation type="submission" date="2023-05" db="EMBL/GenBank/DDBJ databases">
        <title>Nepenthes gracilis genome sequencing.</title>
        <authorList>
            <person name="Fukushima K."/>
        </authorList>
    </citation>
    <scope>NUCLEOTIDE SEQUENCE</scope>
    <source>
        <strain evidence="2">SING2019-196</strain>
    </source>
</reference>
<evidence type="ECO:0000259" key="1">
    <source>
        <dbReference type="Pfam" id="PF08268"/>
    </source>
</evidence>
<feature type="domain" description="F-box associated beta-propeller type 3" evidence="1">
    <location>
        <begin position="12"/>
        <end position="252"/>
    </location>
</feature>
<sequence length="280" mass="32294">MKIDFPFVSVNQFFRILGCVNGLVCLIDDIGRRTDHVILWNPVIRRSLTLPNPNIALDYSVHRTVVYGFGYGGFSNDYKIVRFLSPRRNSRGKPLVEIFRLSRGFWENLDWSGSLPFLDSRQAYVSGAIHWLAEGNLIMAFDVDPEVLREVKLPNALQNSPFECLIVAAWCKLLCVFESQYPGDFCLWVMEDCGMERTWTRRFVVKSFGIPRWIRSLRKNGEVILVENDNRLVSFDPKTNQVRYSGIQVQGSLRAFHMKSYMESLVLLDRVDGVTILQTN</sequence>
<gene>
    <name evidence="2" type="ORF">Nepgr_012831</name>
</gene>
<keyword evidence="3" id="KW-1185">Reference proteome</keyword>
<evidence type="ECO:0000313" key="3">
    <source>
        <dbReference type="Proteomes" id="UP001279734"/>
    </source>
</evidence>
<accession>A0AAD3SHL7</accession>
<dbReference type="PANTHER" id="PTHR31672:SF10">
    <property type="entry name" value="F-BOX DOMAIN-CONTAINING PROTEIN"/>
    <property type="match status" value="1"/>
</dbReference>
<dbReference type="EMBL" id="BSYO01000010">
    <property type="protein sequence ID" value="GMH10990.1"/>
    <property type="molecule type" value="Genomic_DNA"/>
</dbReference>
<name>A0AAD3SHL7_NEPGR</name>
<dbReference type="InterPro" id="IPR050796">
    <property type="entry name" value="SCF_F-box_component"/>
</dbReference>
<organism evidence="2 3">
    <name type="scientific">Nepenthes gracilis</name>
    <name type="common">Slender pitcher plant</name>
    <dbReference type="NCBI Taxonomy" id="150966"/>
    <lineage>
        <taxon>Eukaryota</taxon>
        <taxon>Viridiplantae</taxon>
        <taxon>Streptophyta</taxon>
        <taxon>Embryophyta</taxon>
        <taxon>Tracheophyta</taxon>
        <taxon>Spermatophyta</taxon>
        <taxon>Magnoliopsida</taxon>
        <taxon>eudicotyledons</taxon>
        <taxon>Gunneridae</taxon>
        <taxon>Pentapetalae</taxon>
        <taxon>Caryophyllales</taxon>
        <taxon>Nepenthaceae</taxon>
        <taxon>Nepenthes</taxon>
    </lineage>
</organism>
<dbReference type="NCBIfam" id="TIGR01640">
    <property type="entry name" value="F_box_assoc_1"/>
    <property type="match status" value="1"/>
</dbReference>
<evidence type="ECO:0000313" key="2">
    <source>
        <dbReference type="EMBL" id="GMH10990.1"/>
    </source>
</evidence>